<dbReference type="AlphaFoldDB" id="A0A0Q3IU71"/>
<dbReference type="Pfam" id="PF13639">
    <property type="entry name" value="zf-RING_2"/>
    <property type="match status" value="1"/>
</dbReference>
<keyword evidence="1" id="KW-0479">Metal-binding</keyword>
<keyword evidence="9" id="KW-1185">Reference proteome</keyword>
<dbReference type="ExpressionAtlas" id="A0A0Q3IU71">
    <property type="expression patterns" value="baseline"/>
</dbReference>
<keyword evidence="2 4" id="KW-0863">Zinc-finger</keyword>
<feature type="region of interest" description="Disordered" evidence="5">
    <location>
        <begin position="28"/>
        <end position="50"/>
    </location>
</feature>
<dbReference type="PROSITE" id="PS50089">
    <property type="entry name" value="ZF_RING_2"/>
    <property type="match status" value="1"/>
</dbReference>
<gene>
    <name evidence="7" type="ORF">BRADI_4g26571v3</name>
</gene>
<dbReference type="Gene3D" id="3.30.40.10">
    <property type="entry name" value="Zinc/RING finger domain, C3HC4 (zinc finger)"/>
    <property type="match status" value="1"/>
</dbReference>
<evidence type="ECO:0000256" key="1">
    <source>
        <dbReference type="ARBA" id="ARBA00022723"/>
    </source>
</evidence>
<dbReference type="InterPro" id="IPR013083">
    <property type="entry name" value="Znf_RING/FYVE/PHD"/>
</dbReference>
<dbReference type="GO" id="GO:0016567">
    <property type="term" value="P:protein ubiquitination"/>
    <property type="evidence" value="ECO:0000318"/>
    <property type="project" value="GO_Central"/>
</dbReference>
<dbReference type="PANTHER" id="PTHR15710:SF129">
    <property type="entry name" value="RING-TYPE DOMAIN-CONTAINING PROTEIN"/>
    <property type="match status" value="1"/>
</dbReference>
<feature type="domain" description="RING-type" evidence="6">
    <location>
        <begin position="143"/>
        <end position="189"/>
    </location>
</feature>
<dbReference type="GO" id="GO:0005737">
    <property type="term" value="C:cytoplasm"/>
    <property type="evidence" value="ECO:0000318"/>
    <property type="project" value="GO_Central"/>
</dbReference>
<evidence type="ECO:0000259" key="6">
    <source>
        <dbReference type="PROSITE" id="PS50089"/>
    </source>
</evidence>
<evidence type="ECO:0000313" key="7">
    <source>
        <dbReference type="EMBL" id="KQJ89584.1"/>
    </source>
</evidence>
<dbReference type="GO" id="GO:0061630">
    <property type="term" value="F:ubiquitin protein ligase activity"/>
    <property type="evidence" value="ECO:0000318"/>
    <property type="project" value="GO_Central"/>
</dbReference>
<reference evidence="7 8" key="1">
    <citation type="journal article" date="2010" name="Nature">
        <title>Genome sequencing and analysis of the model grass Brachypodium distachyon.</title>
        <authorList>
            <consortium name="International Brachypodium Initiative"/>
        </authorList>
    </citation>
    <scope>NUCLEOTIDE SEQUENCE [LARGE SCALE GENOMIC DNA]</scope>
    <source>
        <strain evidence="7 8">Bd21</strain>
    </source>
</reference>
<dbReference type="InterPro" id="IPR001841">
    <property type="entry name" value="Znf_RING"/>
</dbReference>
<evidence type="ECO:0000256" key="4">
    <source>
        <dbReference type="PROSITE-ProRule" id="PRU00175"/>
    </source>
</evidence>
<dbReference type="EnsemblPlants" id="KQJ89584">
    <property type="protein sequence ID" value="KQJ89584"/>
    <property type="gene ID" value="BRADI_4g26571v3"/>
</dbReference>
<dbReference type="SUPFAM" id="SSF57850">
    <property type="entry name" value="RING/U-box"/>
    <property type="match status" value="1"/>
</dbReference>
<accession>A0A0Q3IU71</accession>
<dbReference type="OrthoDB" id="21204at2759"/>
<dbReference type="PANTHER" id="PTHR15710">
    <property type="entry name" value="E3 UBIQUITIN-PROTEIN LIGASE PRAJA"/>
    <property type="match status" value="1"/>
</dbReference>
<reference evidence="7" key="2">
    <citation type="submission" date="2017-06" db="EMBL/GenBank/DDBJ databases">
        <title>WGS assembly of Brachypodium distachyon.</title>
        <authorList>
            <consortium name="The International Brachypodium Initiative"/>
            <person name="Lucas S."/>
            <person name="Harmon-Smith M."/>
            <person name="Lail K."/>
            <person name="Tice H."/>
            <person name="Grimwood J."/>
            <person name="Bruce D."/>
            <person name="Barry K."/>
            <person name="Shu S."/>
            <person name="Lindquist E."/>
            <person name="Wang M."/>
            <person name="Pitluck S."/>
            <person name="Vogel J.P."/>
            <person name="Garvin D.F."/>
            <person name="Mockler T.C."/>
            <person name="Schmutz J."/>
            <person name="Rokhsar D."/>
            <person name="Bevan M.W."/>
        </authorList>
    </citation>
    <scope>NUCLEOTIDE SEQUENCE</scope>
    <source>
        <strain evidence="7">Bd21</strain>
    </source>
</reference>
<protein>
    <recommendedName>
        <fullName evidence="6">RING-type domain-containing protein</fullName>
    </recommendedName>
</protein>
<sequence>MAADEVLSPSQALRLIRLYMSDLARESGNGAGGGDGHEAAIQPDDGGDGQFTILHIHGSTTGTGDDDGVGVGGEYNDGTFMMTVHTVHIHSHAGAGEEEGLGVGSEEGAYRDGGFGAVPASRAAIDGLPEAAANDAAVREASCAVCLESLVPSSDGGGRIKKMPCCSNGFHERCIADWLRVSRLCPCCRFALPAAAEEDNDDGDMEEGES</sequence>
<reference evidence="8" key="3">
    <citation type="submission" date="2018-08" db="UniProtKB">
        <authorList>
            <consortium name="EnsemblPlants"/>
        </authorList>
    </citation>
    <scope>IDENTIFICATION</scope>
    <source>
        <strain evidence="8">cv. Bd21</strain>
    </source>
</reference>
<organism evidence="7">
    <name type="scientific">Brachypodium distachyon</name>
    <name type="common">Purple false brome</name>
    <name type="synonym">Trachynia distachya</name>
    <dbReference type="NCBI Taxonomy" id="15368"/>
    <lineage>
        <taxon>Eukaryota</taxon>
        <taxon>Viridiplantae</taxon>
        <taxon>Streptophyta</taxon>
        <taxon>Embryophyta</taxon>
        <taxon>Tracheophyta</taxon>
        <taxon>Spermatophyta</taxon>
        <taxon>Magnoliopsida</taxon>
        <taxon>Liliopsida</taxon>
        <taxon>Poales</taxon>
        <taxon>Poaceae</taxon>
        <taxon>BOP clade</taxon>
        <taxon>Pooideae</taxon>
        <taxon>Stipodae</taxon>
        <taxon>Brachypodieae</taxon>
        <taxon>Brachypodium</taxon>
    </lineage>
</organism>
<dbReference type="GO" id="GO:0008270">
    <property type="term" value="F:zinc ion binding"/>
    <property type="evidence" value="ECO:0007669"/>
    <property type="project" value="UniProtKB-KW"/>
</dbReference>
<dbReference type="Gramene" id="KQJ89584">
    <property type="protein sequence ID" value="KQJ89584"/>
    <property type="gene ID" value="BRADI_4g26571v3"/>
</dbReference>
<keyword evidence="3" id="KW-0862">Zinc</keyword>
<dbReference type="Proteomes" id="UP000008810">
    <property type="component" value="Chromosome 4"/>
</dbReference>
<evidence type="ECO:0000256" key="2">
    <source>
        <dbReference type="ARBA" id="ARBA00022771"/>
    </source>
</evidence>
<evidence type="ECO:0000313" key="9">
    <source>
        <dbReference type="Proteomes" id="UP000008810"/>
    </source>
</evidence>
<name>A0A0Q3IU71_BRADI</name>
<evidence type="ECO:0000256" key="3">
    <source>
        <dbReference type="ARBA" id="ARBA00022833"/>
    </source>
</evidence>
<evidence type="ECO:0000256" key="5">
    <source>
        <dbReference type="SAM" id="MobiDB-lite"/>
    </source>
</evidence>
<proteinExistence type="predicted"/>
<evidence type="ECO:0000313" key="8">
    <source>
        <dbReference type="EnsemblPlants" id="KQJ89584"/>
    </source>
</evidence>
<dbReference type="EMBL" id="CM000883">
    <property type="protein sequence ID" value="KQJ89584.1"/>
    <property type="molecule type" value="Genomic_DNA"/>
</dbReference>
<dbReference type="InParanoid" id="A0A0Q3IU71"/>